<dbReference type="EMBL" id="CASHSV030000001">
    <property type="protein sequence ID" value="CAJ2633389.1"/>
    <property type="molecule type" value="Genomic_DNA"/>
</dbReference>
<sequence length="1006" mass="115834">MIRVVNDTPVKLEHVPIVCEYPDVFPKDLSGLPPDREIEFSIDLLPNTQPISIPPYRMAPAELKELKEQLQDLLNKGFIRPSCSPWGAPVLFVKKKDGSLRLCVDYRQLNKVTMKNKYPLPRIDDLFDQLQGSQCFSKIDLRSGYHQLKIKGEDISKTAFRTRYGHYEFLVMSFGLTNAHAAFMDMMNRIFKPFLDQFVVVFIDDILVYSKSKEEHEQHLRLTLQTLREHKLYAKFSKCEFWIDSVAFLGHVVSKDGVSVDPQKVEAIQNWPRPTSVTEIRSFLGLAGYYRRFIKDFSKNAAPLTRLTQKHVVFKWDELCENSFQQLKDRLTSAQVLSLPSSGGGYVVYCDASRIGLGCVLMQHGKVIAYASRQLKRHEQNYPTHDLEMAAVIFALKIWRHYLYGETCEIYTDHKSLKYIFQQKDLNLRQRRWMELLKDYDCTILYHPGKANVVVDALSRKSMGSFAHIVGVRRPIVKEFHNLVSSGVKFETTNAKSLLAHVEVRSSLVDNIKETQDKDPYLKKVMENIKLDKFSEFKIDSDGILRLDTRLCVPNIENLRKKILEEAHHSSYTVQPGSNKMYKDLKEIYWWEGMKRDVAEFVSKCLICQQVKAEHQKPTSLFQKIEISEWKWERITMDFVTGLPRTLRGFDSAWVIVDRLTKSAHFLPVKTTYSASQYAKLYVERIVSLHGVPLSIISDRGPQFTAHFWRSFQTALGTRLDLSTAFHPQTDGQSERTIQILEDMLCACVLDLGGSWDQYLPLMEFAYNNSFQSSIHMAPFEALYGRRCRSPIGWFEVGESKLEGPDMVQEAIEKVKVIQDRLVTAQSRQKSYADKRRRPLEFSVGEHVFLRVSPMKGVLRFGRKGKLSPRFIGPFEILDKVGKVAYRLALPPDLSSVHPVFHVSMLRKYVHDPSHVIQHQTVQLDENLSYTEQPIVIVDRRVKRLRSKDVASVKVVWSGPCGKEMTWEPESIMREKYPHLFEAQDSVEVAPVAVPEGVARNGVASS</sequence>
<evidence type="ECO:0000313" key="2">
    <source>
        <dbReference type="Proteomes" id="UP001177021"/>
    </source>
</evidence>
<gene>
    <name evidence="1" type="ORF">MILVUS5_LOCUS4512</name>
</gene>
<keyword evidence="2" id="KW-1185">Reference proteome</keyword>
<accession>A0ACB0ILY3</accession>
<reference evidence="1" key="1">
    <citation type="submission" date="2023-10" db="EMBL/GenBank/DDBJ databases">
        <authorList>
            <person name="Rodriguez Cubillos JULIANA M."/>
            <person name="De Vega J."/>
        </authorList>
    </citation>
    <scope>NUCLEOTIDE SEQUENCE</scope>
</reference>
<protein>
    <submittedName>
        <fullName evidence="1">Uncharacterized protein</fullName>
    </submittedName>
</protein>
<organism evidence="1 2">
    <name type="scientific">Trifolium pratense</name>
    <name type="common">Red clover</name>
    <dbReference type="NCBI Taxonomy" id="57577"/>
    <lineage>
        <taxon>Eukaryota</taxon>
        <taxon>Viridiplantae</taxon>
        <taxon>Streptophyta</taxon>
        <taxon>Embryophyta</taxon>
        <taxon>Tracheophyta</taxon>
        <taxon>Spermatophyta</taxon>
        <taxon>Magnoliopsida</taxon>
        <taxon>eudicotyledons</taxon>
        <taxon>Gunneridae</taxon>
        <taxon>Pentapetalae</taxon>
        <taxon>rosids</taxon>
        <taxon>fabids</taxon>
        <taxon>Fabales</taxon>
        <taxon>Fabaceae</taxon>
        <taxon>Papilionoideae</taxon>
        <taxon>50 kb inversion clade</taxon>
        <taxon>NPAAA clade</taxon>
        <taxon>Hologalegina</taxon>
        <taxon>IRL clade</taxon>
        <taxon>Trifolieae</taxon>
        <taxon>Trifolium</taxon>
    </lineage>
</organism>
<name>A0ACB0ILY3_TRIPR</name>
<proteinExistence type="predicted"/>
<comment type="caution">
    <text evidence="1">The sequence shown here is derived from an EMBL/GenBank/DDBJ whole genome shotgun (WGS) entry which is preliminary data.</text>
</comment>
<dbReference type="Proteomes" id="UP001177021">
    <property type="component" value="Unassembled WGS sequence"/>
</dbReference>
<evidence type="ECO:0000313" key="1">
    <source>
        <dbReference type="EMBL" id="CAJ2633389.1"/>
    </source>
</evidence>